<dbReference type="PANTHER" id="PTHR33781">
    <property type="entry name" value="PROTEIN PHYTOCHROME KINASE SUBSTRATE 1-RELATED"/>
    <property type="match status" value="1"/>
</dbReference>
<dbReference type="InterPro" id="IPR039615">
    <property type="entry name" value="PKS"/>
</dbReference>
<keyword evidence="2" id="KW-1185">Reference proteome</keyword>
<name>A0ABD1NWY8_9LAMI</name>
<organism evidence="1 2">
    <name type="scientific">Abeliophyllum distichum</name>
    <dbReference type="NCBI Taxonomy" id="126358"/>
    <lineage>
        <taxon>Eukaryota</taxon>
        <taxon>Viridiplantae</taxon>
        <taxon>Streptophyta</taxon>
        <taxon>Embryophyta</taxon>
        <taxon>Tracheophyta</taxon>
        <taxon>Spermatophyta</taxon>
        <taxon>Magnoliopsida</taxon>
        <taxon>eudicotyledons</taxon>
        <taxon>Gunneridae</taxon>
        <taxon>Pentapetalae</taxon>
        <taxon>asterids</taxon>
        <taxon>lamiids</taxon>
        <taxon>Lamiales</taxon>
        <taxon>Oleaceae</taxon>
        <taxon>Forsythieae</taxon>
        <taxon>Abeliophyllum</taxon>
    </lineage>
</organism>
<dbReference type="GO" id="GO:0016301">
    <property type="term" value="F:kinase activity"/>
    <property type="evidence" value="ECO:0007669"/>
    <property type="project" value="UniProtKB-KW"/>
</dbReference>
<proteinExistence type="predicted"/>
<evidence type="ECO:0000313" key="1">
    <source>
        <dbReference type="EMBL" id="KAL2455469.1"/>
    </source>
</evidence>
<dbReference type="PANTHER" id="PTHR33781:SF3">
    <property type="entry name" value="PROTEIN PHYTOCHROME KINASE SUBSTRATE 3"/>
    <property type="match status" value="1"/>
</dbReference>
<protein>
    <submittedName>
        <fullName evidence="1">Protein PHYTOCHROME KINASE SUBSTRATE 3</fullName>
    </submittedName>
</protein>
<dbReference type="Proteomes" id="UP001604336">
    <property type="component" value="Unassembled WGS sequence"/>
</dbReference>
<dbReference type="AlphaFoldDB" id="A0ABD1NWY8"/>
<reference evidence="2" key="1">
    <citation type="submission" date="2024-07" db="EMBL/GenBank/DDBJ databases">
        <title>Two chromosome-level genome assemblies of Korean endemic species Abeliophyllum distichum and Forsythia ovata (Oleaceae).</title>
        <authorList>
            <person name="Jang H."/>
        </authorList>
    </citation>
    <scope>NUCLEOTIDE SEQUENCE [LARGE SCALE GENOMIC DNA]</scope>
</reference>
<sequence>MATEDNTSLRVASFSCYLDTAKENMAHMSANDAKKLPVGTNSQDSLTSLRVDAFSYLNTAVENFVFKVPGLIQDAAPAFSFHQETPCPITLERTKYKDDEIGVFGADNYFKVKLDRVRAEPPVGSRNPSVCSQESSWSSQNASLQNTCRIETQTRQKKRFVRRFFAGLCCQGPCFNKKSFHINEIVAPGTISESKPTRTGSKRVDHFTFPIPNTGAENLTVEEESKEEKLDEPRRSLEVFSLGSSSVKGDVARNLERKLSMLTWDAFPKSGQNLTISTPANTTICDDMASDASSDLFEIENISGTAYSKLKLESDQDHMSSCMSPSPTMQYAPSEASIEWSVVTASAADYSSVISDYDEKKVSVARERISMDGTQKTSKTRNSGGLLGCKNEKAASYVAETANETSEKAKHQIKLDLSV</sequence>
<keyword evidence="1" id="KW-0418">Kinase</keyword>
<gene>
    <name evidence="1" type="ORF">Adt_47264</name>
</gene>
<comment type="caution">
    <text evidence="1">The sequence shown here is derived from an EMBL/GenBank/DDBJ whole genome shotgun (WGS) entry which is preliminary data.</text>
</comment>
<accession>A0ABD1NWY8</accession>
<dbReference type="EMBL" id="JBFOLK010000181">
    <property type="protein sequence ID" value="KAL2455469.1"/>
    <property type="molecule type" value="Genomic_DNA"/>
</dbReference>
<keyword evidence="1" id="KW-0808">Transferase</keyword>
<evidence type="ECO:0000313" key="2">
    <source>
        <dbReference type="Proteomes" id="UP001604336"/>
    </source>
</evidence>